<feature type="signal peptide" evidence="1">
    <location>
        <begin position="1"/>
        <end position="23"/>
    </location>
</feature>
<accession>A0A6H0SH23</accession>
<gene>
    <name evidence="2" type="ORF">D3791_04620</name>
</gene>
<sequence>MGKVKVRKAATLFAITSVALLSAGCSVVQDTASNAANQLTDAASKEIVRQACAPVQDGTIDSSELRVLSSIVKSVDGGGLPDEMVQVLNDLADSGDQAPVALQDRLKESCDKATAEEN</sequence>
<dbReference type="RefSeq" id="WP_172511409.1">
    <property type="nucleotide sequence ID" value="NZ_CP032549.1"/>
</dbReference>
<dbReference type="PROSITE" id="PS51257">
    <property type="entry name" value="PROKAR_LIPOPROTEIN"/>
    <property type="match status" value="1"/>
</dbReference>
<evidence type="ECO:0000256" key="1">
    <source>
        <dbReference type="SAM" id="SignalP"/>
    </source>
</evidence>
<evidence type="ECO:0000313" key="3">
    <source>
        <dbReference type="Proteomes" id="UP000502331"/>
    </source>
</evidence>
<reference evidence="2 3" key="1">
    <citation type="submission" date="2018-09" db="EMBL/GenBank/DDBJ databases">
        <title>Glutamicibacter mishrai S5-52T (LMG 29155T = KCTC 39846T).</title>
        <authorList>
            <person name="Das S.K."/>
        </authorList>
    </citation>
    <scope>NUCLEOTIDE SEQUENCE [LARGE SCALE GENOMIC DNA]</scope>
    <source>
        <strain evidence="2 3">S5-52</strain>
    </source>
</reference>
<feature type="chain" id="PRO_5039319625" description="Lipoprotein" evidence="1">
    <location>
        <begin position="24"/>
        <end position="118"/>
    </location>
</feature>
<evidence type="ECO:0000313" key="2">
    <source>
        <dbReference type="EMBL" id="QIV86470.1"/>
    </source>
</evidence>
<keyword evidence="3" id="KW-1185">Reference proteome</keyword>
<organism evidence="2 3">
    <name type="scientific">Glutamicibacter mishrai</name>
    <dbReference type="NCBI Taxonomy" id="1775880"/>
    <lineage>
        <taxon>Bacteria</taxon>
        <taxon>Bacillati</taxon>
        <taxon>Actinomycetota</taxon>
        <taxon>Actinomycetes</taxon>
        <taxon>Micrococcales</taxon>
        <taxon>Micrococcaceae</taxon>
        <taxon>Glutamicibacter</taxon>
    </lineage>
</organism>
<keyword evidence="1" id="KW-0732">Signal</keyword>
<name>A0A6H0SH23_9MICC</name>
<proteinExistence type="predicted"/>
<dbReference type="AlphaFoldDB" id="A0A6H0SH23"/>
<protein>
    <recommendedName>
        <fullName evidence="4">Lipoprotein</fullName>
    </recommendedName>
</protein>
<evidence type="ECO:0008006" key="4">
    <source>
        <dbReference type="Google" id="ProtNLM"/>
    </source>
</evidence>
<dbReference type="Proteomes" id="UP000502331">
    <property type="component" value="Chromosome"/>
</dbReference>
<dbReference type="EMBL" id="CP032549">
    <property type="protein sequence ID" value="QIV86470.1"/>
    <property type="molecule type" value="Genomic_DNA"/>
</dbReference>